<dbReference type="InterPro" id="IPR050534">
    <property type="entry name" value="Coronavir_polyprotein_1ab"/>
</dbReference>
<dbReference type="GO" id="GO:0009338">
    <property type="term" value="C:exodeoxyribonuclease V complex"/>
    <property type="evidence" value="ECO:0007669"/>
    <property type="project" value="TreeGrafter"/>
</dbReference>
<keyword evidence="2" id="KW-0067">ATP-binding</keyword>
<dbReference type="SUPFAM" id="SSF52540">
    <property type="entry name" value="P-loop containing nucleoside triphosphate hydrolases"/>
    <property type="match status" value="2"/>
</dbReference>
<dbReference type="RefSeq" id="WP_011526372.1">
    <property type="nucleotide sequence ID" value="NC_008011.1"/>
</dbReference>
<dbReference type="Pfam" id="PF14490">
    <property type="entry name" value="HHH_RecD2"/>
    <property type="match status" value="1"/>
</dbReference>
<evidence type="ECO:0000313" key="5">
    <source>
        <dbReference type="Proteomes" id="UP000002430"/>
    </source>
</evidence>
<dbReference type="Gene3D" id="2.30.30.940">
    <property type="match status" value="1"/>
</dbReference>
<dbReference type="InterPro" id="IPR003593">
    <property type="entry name" value="AAA+_ATPase"/>
</dbReference>
<dbReference type="Pfam" id="PF18335">
    <property type="entry name" value="SH3_13"/>
    <property type="match status" value="1"/>
</dbReference>
<dbReference type="NCBIfam" id="TIGR01448">
    <property type="entry name" value="recD_rel"/>
    <property type="match status" value="1"/>
</dbReference>
<gene>
    <name evidence="4" type="primary">recD</name>
    <name evidence="4" type="ordered locus">LI0287</name>
</gene>
<dbReference type="Pfam" id="PF13245">
    <property type="entry name" value="AAA_19"/>
    <property type="match status" value="1"/>
</dbReference>
<dbReference type="HAMAP" id="MF_01488">
    <property type="entry name" value="RecD2"/>
    <property type="match status" value="1"/>
</dbReference>
<keyword evidence="1" id="KW-0547">Nucleotide-binding</keyword>
<dbReference type="CDD" id="cd17933">
    <property type="entry name" value="DEXSc_RecD-like"/>
    <property type="match status" value="1"/>
</dbReference>
<dbReference type="OrthoDB" id="9763659at2"/>
<dbReference type="KEGG" id="lip:LI0287"/>
<dbReference type="PANTHER" id="PTHR43788">
    <property type="entry name" value="DNA2/NAM7 HELICASE FAMILY MEMBER"/>
    <property type="match status" value="1"/>
</dbReference>
<dbReference type="eggNOG" id="COG0507">
    <property type="taxonomic scope" value="Bacteria"/>
</dbReference>
<evidence type="ECO:0000256" key="2">
    <source>
        <dbReference type="ARBA" id="ARBA00022840"/>
    </source>
</evidence>
<keyword evidence="5" id="KW-1185">Reference proteome</keyword>
<reference evidence="4 5" key="1">
    <citation type="submission" date="2005-11" db="EMBL/GenBank/DDBJ databases">
        <title>The complete genome sequence of Lawsonia intracellularis: the causative agent of proliferative enteropathy.</title>
        <authorList>
            <person name="Kaur K."/>
            <person name="Zhang Q."/>
            <person name="Beckler D."/>
            <person name="Munir S."/>
            <person name="Li L."/>
            <person name="Kinsley K."/>
            <person name="Herron L."/>
            <person name="Peterson A."/>
            <person name="May B."/>
            <person name="Singh S."/>
            <person name="Gebhart C."/>
            <person name="Kapur V."/>
        </authorList>
    </citation>
    <scope>NUCLEOTIDE SEQUENCE [LARGE SCALE GENOMIC DNA]</scope>
    <source>
        <strain evidence="4 5">PHE/MN1-00</strain>
    </source>
</reference>
<dbReference type="GO" id="GO:0043139">
    <property type="term" value="F:5'-3' DNA helicase activity"/>
    <property type="evidence" value="ECO:0007669"/>
    <property type="project" value="InterPro"/>
</dbReference>
<dbReference type="SUPFAM" id="SSF47781">
    <property type="entry name" value="RuvA domain 2-like"/>
    <property type="match status" value="1"/>
</dbReference>
<evidence type="ECO:0000313" key="4">
    <source>
        <dbReference type="EMBL" id="CAJ54343.1"/>
    </source>
</evidence>
<dbReference type="EMBL" id="AM180252">
    <property type="protein sequence ID" value="CAJ54343.1"/>
    <property type="molecule type" value="Genomic_DNA"/>
</dbReference>
<accession>Q1MRN3</accession>
<feature type="domain" description="AAA+ ATPase" evidence="3">
    <location>
        <begin position="344"/>
        <end position="485"/>
    </location>
</feature>
<dbReference type="STRING" id="363253.LI0287"/>
<dbReference type="Pfam" id="PF13538">
    <property type="entry name" value="UvrD_C_2"/>
    <property type="match status" value="1"/>
</dbReference>
<dbReference type="InterPro" id="IPR055446">
    <property type="entry name" value="RecD2_N_OB"/>
</dbReference>
<dbReference type="GO" id="GO:0003677">
    <property type="term" value="F:DNA binding"/>
    <property type="evidence" value="ECO:0007669"/>
    <property type="project" value="InterPro"/>
</dbReference>
<dbReference type="GO" id="GO:0006310">
    <property type="term" value="P:DNA recombination"/>
    <property type="evidence" value="ECO:0007669"/>
    <property type="project" value="InterPro"/>
</dbReference>
<dbReference type="AlphaFoldDB" id="Q1MRN3"/>
<evidence type="ECO:0000256" key="1">
    <source>
        <dbReference type="ARBA" id="ARBA00022741"/>
    </source>
</evidence>
<sequence>MAQLDIKEQIVLQGILDRIVFHNSENGYTVFRLKPENSDDIDTVPVVGYLNNPQPGASILVSGQWVNNTRFGRQFQMSTFEIRLPASVEGIKRYLSSGLIKGIGKKTAESIVTEFGEETFHILDTSPEELLKIKGITKKKLDQITECWQEHQTTRELMVFLQPYGISVTYAVKIYKYYGQQSLNIVKENPYRLAMDIHGIGFLTADALATKLGFEKDNPLRAQAGILYTLLKCMDEGHVYYPKEAFIELTSHNLGIDHQCIEDAIEHLKREERIVCEALDEHIGIYLNRYHHYESQIAFYLQRILHSPKSVQFKNTDDTISQVINKLNITLAPEQMSAIVTSTTSKIMILTGGPGTGKTTVLNAIIQVFKENKAKILLAAPTGRAAKRMSEAIGMEARTIHRLLEYSPRNDGFIRNEDMPLACGLLVVDEASMMDIMLTYHLLKAIPLGATVIFVGDIYQLPSVGPGNVLKDLIISQLLPVVELTEVFRQAAESQIVCNAHLMNKGEVPCLESSKEALSDFYFIRQSDPDKAADLIVDLVKNHIPRRFKFDPINDIQVLTPMHKGTVGAASLNKRLQEELNPTSQFLQRGEKIYRLGDKVMQIRNNYEKDVFNGDIGRITYIDMEEKSIVVNFDERLVSYPSDELDELVAAYAISIHKSQGSEYPAVVIPLMTQHYVLLQRNLVYTGVTRGKNLVVFVGESKALAIAIKNNKTQKRHTWLSARLVNGMLQKL</sequence>
<proteinExistence type="inferred from homology"/>
<dbReference type="InterPro" id="IPR027417">
    <property type="entry name" value="P-loop_NTPase"/>
</dbReference>
<dbReference type="InterPro" id="IPR006345">
    <property type="entry name" value="RecD2"/>
</dbReference>
<dbReference type="InterPro" id="IPR010994">
    <property type="entry name" value="RuvA_2-like"/>
</dbReference>
<dbReference type="PANTHER" id="PTHR43788:SF6">
    <property type="entry name" value="DNA HELICASE B"/>
    <property type="match status" value="1"/>
</dbReference>
<dbReference type="Gene3D" id="3.40.50.300">
    <property type="entry name" value="P-loop containing nucleotide triphosphate hydrolases"/>
    <property type="match status" value="2"/>
</dbReference>
<protein>
    <submittedName>
        <fullName evidence="4">ATP-dependent exoDNAse (Exonuclease V), alpha subunit-helicase superfamily I member</fullName>
    </submittedName>
</protein>
<name>Q1MRN3_LAWIP</name>
<dbReference type="InterPro" id="IPR029493">
    <property type="entry name" value="RecD2-like_HHH"/>
</dbReference>
<dbReference type="SMART" id="SM00382">
    <property type="entry name" value="AAA"/>
    <property type="match status" value="1"/>
</dbReference>
<dbReference type="InterPro" id="IPR041451">
    <property type="entry name" value="RecD2_SH13"/>
</dbReference>
<dbReference type="HOGENOM" id="CLU_007524_0_2_7"/>
<dbReference type="GO" id="GO:0017116">
    <property type="term" value="F:single-stranded DNA helicase activity"/>
    <property type="evidence" value="ECO:0007669"/>
    <property type="project" value="TreeGrafter"/>
</dbReference>
<dbReference type="GO" id="GO:0005524">
    <property type="term" value="F:ATP binding"/>
    <property type="evidence" value="ECO:0007669"/>
    <property type="project" value="UniProtKB-KW"/>
</dbReference>
<dbReference type="Gene3D" id="1.10.150.20">
    <property type="entry name" value="5' to 3' exonuclease, C-terminal subdomain"/>
    <property type="match status" value="1"/>
</dbReference>
<dbReference type="Pfam" id="PF23139">
    <property type="entry name" value="OB_YrrC"/>
    <property type="match status" value="1"/>
</dbReference>
<organism evidence="4 5">
    <name type="scientific">Lawsonia intracellularis (strain PHE/MN1-00)</name>
    <dbReference type="NCBI Taxonomy" id="363253"/>
    <lineage>
        <taxon>Bacteria</taxon>
        <taxon>Pseudomonadati</taxon>
        <taxon>Thermodesulfobacteriota</taxon>
        <taxon>Desulfovibrionia</taxon>
        <taxon>Desulfovibrionales</taxon>
        <taxon>Desulfovibrionaceae</taxon>
        <taxon>Lawsonia</taxon>
    </lineage>
</organism>
<dbReference type="Pfam" id="PF14520">
    <property type="entry name" value="HHH_5"/>
    <property type="match status" value="1"/>
</dbReference>
<evidence type="ECO:0000259" key="3">
    <source>
        <dbReference type="SMART" id="SM00382"/>
    </source>
</evidence>
<dbReference type="CDD" id="cd18809">
    <property type="entry name" value="SF1_C_RecD"/>
    <property type="match status" value="1"/>
</dbReference>
<dbReference type="Gene3D" id="1.10.10.2220">
    <property type="match status" value="1"/>
</dbReference>
<dbReference type="Proteomes" id="UP000002430">
    <property type="component" value="Chromosome"/>
</dbReference>
<dbReference type="InterPro" id="IPR027785">
    <property type="entry name" value="UvrD-like_helicase_C"/>
</dbReference>